<dbReference type="GO" id="GO:1902201">
    <property type="term" value="P:negative regulation of bacterial-type flagellum-dependent cell motility"/>
    <property type="evidence" value="ECO:0007669"/>
    <property type="project" value="TreeGrafter"/>
</dbReference>
<dbReference type="FunFam" id="3.30.70.270:FF:000001">
    <property type="entry name" value="Diguanylate cyclase domain protein"/>
    <property type="match status" value="1"/>
</dbReference>
<dbReference type="PANTHER" id="PTHR45138">
    <property type="entry name" value="REGULATORY COMPONENTS OF SENSORY TRANSDUCTION SYSTEM"/>
    <property type="match status" value="1"/>
</dbReference>
<dbReference type="GO" id="GO:0052621">
    <property type="term" value="F:diguanylate cyclase activity"/>
    <property type="evidence" value="ECO:0007669"/>
    <property type="project" value="UniProtKB-EC"/>
</dbReference>
<dbReference type="InterPro" id="IPR050469">
    <property type="entry name" value="Diguanylate_Cyclase"/>
</dbReference>
<dbReference type="Gene3D" id="3.30.70.270">
    <property type="match status" value="1"/>
</dbReference>
<feature type="domain" description="GGDEF" evidence="5">
    <location>
        <begin position="437"/>
        <end position="571"/>
    </location>
</feature>
<evidence type="ECO:0000313" key="6">
    <source>
        <dbReference type="EMBL" id="SDW63493.1"/>
    </source>
</evidence>
<name>A0A1H2V598_9RHOB</name>
<feature type="transmembrane region" description="Helical" evidence="4">
    <location>
        <begin position="198"/>
        <end position="219"/>
    </location>
</feature>
<proteinExistence type="predicted"/>
<dbReference type="InterPro" id="IPR029016">
    <property type="entry name" value="GAF-like_dom_sf"/>
</dbReference>
<accession>A0A1H2V598</accession>
<keyword evidence="4" id="KW-0472">Membrane</keyword>
<feature type="compositionally biased region" description="Polar residues" evidence="3">
    <location>
        <begin position="577"/>
        <end position="586"/>
    </location>
</feature>
<protein>
    <recommendedName>
        <fullName evidence="1">diguanylate cyclase</fullName>
        <ecNumber evidence="1">2.7.7.65</ecNumber>
    </recommendedName>
</protein>
<evidence type="ECO:0000256" key="4">
    <source>
        <dbReference type="SAM" id="Phobius"/>
    </source>
</evidence>
<dbReference type="InterPro" id="IPR000160">
    <property type="entry name" value="GGDEF_dom"/>
</dbReference>
<dbReference type="SMART" id="SM00065">
    <property type="entry name" value="GAF"/>
    <property type="match status" value="1"/>
</dbReference>
<dbReference type="PANTHER" id="PTHR45138:SF9">
    <property type="entry name" value="DIGUANYLATE CYCLASE DGCM-RELATED"/>
    <property type="match status" value="1"/>
</dbReference>
<gene>
    <name evidence="6" type="ORF">SAMN05444358_1011366</name>
</gene>
<dbReference type="SUPFAM" id="SSF55781">
    <property type="entry name" value="GAF domain-like"/>
    <property type="match status" value="1"/>
</dbReference>
<dbReference type="EC" id="2.7.7.65" evidence="1"/>
<dbReference type="GO" id="GO:0005886">
    <property type="term" value="C:plasma membrane"/>
    <property type="evidence" value="ECO:0007669"/>
    <property type="project" value="TreeGrafter"/>
</dbReference>
<feature type="transmembrane region" description="Helical" evidence="4">
    <location>
        <begin position="12"/>
        <end position="34"/>
    </location>
</feature>
<evidence type="ECO:0000313" key="7">
    <source>
        <dbReference type="Proteomes" id="UP000183400"/>
    </source>
</evidence>
<dbReference type="CDD" id="cd01949">
    <property type="entry name" value="GGDEF"/>
    <property type="match status" value="1"/>
</dbReference>
<keyword evidence="4" id="KW-1133">Transmembrane helix</keyword>
<sequence length="598" mass="66820">MKQIDKTGQTSGLKIAGISLMLMMLTALAGWGIYAIPAPVVDRMLESDLRLRASQLNQHIASHLHDVEATFKHAIMDDHDQEFLELLPETSEIYRFKLFDRNGRVFWSTRAPDVGTTNTKPYFQEILATGGSYYKHEEKPIAEVSGLNHEVMAGSGKKTCHVAEIYTPVVIDGEFLGAIAFYSDITPQRDLFITRVRWSLAVLSGVSLLALTAVILVIYRTNRRQVRDLRARAAKERELMDDQLRLAREVRLLGELNEWLQSSRSLDELFDMVSRFMTHILPEAEGSVYVYSNSRDVLDGCASWNEGSHKAHIHPEGCWGLRRGRTYEFGASEIDFICEHAEPHDGRPYFCFPILAHGETVGLLHLRAHDGREEAFHDSKKLAQLCAEQVSMAIANVRMRDQLHDQSVRDPLTGLFNRRHMTETLRKSINRSQQNGSPISLIAVDVDHFKKFNDTHGHDAGDMVLRAVGSALEQGCDRDEIACRIGGEEFMLILPDNTPDDAMTRAEQVRQAVEGISVRYGEKSLPRITISVGVAHYPAHGVMPQDLMRSADDALYAAKDKGRNQVQVANFGAISASTAELSGQKTPETKGARKSAAT</sequence>
<keyword evidence="4" id="KW-0812">Transmembrane</keyword>
<organism evidence="6 7">
    <name type="scientific">Ruegeria halocynthiae</name>
    <dbReference type="NCBI Taxonomy" id="985054"/>
    <lineage>
        <taxon>Bacteria</taxon>
        <taxon>Pseudomonadati</taxon>
        <taxon>Pseudomonadota</taxon>
        <taxon>Alphaproteobacteria</taxon>
        <taxon>Rhodobacterales</taxon>
        <taxon>Roseobacteraceae</taxon>
        <taxon>Ruegeria</taxon>
    </lineage>
</organism>
<evidence type="ECO:0000259" key="5">
    <source>
        <dbReference type="PROSITE" id="PS50887"/>
    </source>
</evidence>
<dbReference type="OrthoDB" id="9812260at2"/>
<evidence type="ECO:0000256" key="1">
    <source>
        <dbReference type="ARBA" id="ARBA00012528"/>
    </source>
</evidence>
<dbReference type="STRING" id="985054.SAMN05444358_1011366"/>
<evidence type="ECO:0000256" key="3">
    <source>
        <dbReference type="SAM" id="MobiDB-lite"/>
    </source>
</evidence>
<evidence type="ECO:0000256" key="2">
    <source>
        <dbReference type="ARBA" id="ARBA00034247"/>
    </source>
</evidence>
<dbReference type="SMART" id="SM00267">
    <property type="entry name" value="GGDEF"/>
    <property type="match status" value="1"/>
</dbReference>
<dbReference type="InterPro" id="IPR003018">
    <property type="entry name" value="GAF"/>
</dbReference>
<dbReference type="SUPFAM" id="SSF55073">
    <property type="entry name" value="Nucleotide cyclase"/>
    <property type="match status" value="1"/>
</dbReference>
<dbReference type="InterPro" id="IPR029787">
    <property type="entry name" value="Nucleotide_cyclase"/>
</dbReference>
<reference evidence="7" key="1">
    <citation type="submission" date="2016-10" db="EMBL/GenBank/DDBJ databases">
        <authorList>
            <person name="Varghese N."/>
            <person name="Submissions S."/>
        </authorList>
    </citation>
    <scope>NUCLEOTIDE SEQUENCE [LARGE SCALE GENOMIC DNA]</scope>
    <source>
        <strain evidence="7">DSM 27839</strain>
    </source>
</reference>
<dbReference type="Gene3D" id="3.30.450.40">
    <property type="match status" value="1"/>
</dbReference>
<dbReference type="GO" id="GO:0043709">
    <property type="term" value="P:cell adhesion involved in single-species biofilm formation"/>
    <property type="evidence" value="ECO:0007669"/>
    <property type="project" value="TreeGrafter"/>
</dbReference>
<dbReference type="RefSeq" id="WP_074735473.1">
    <property type="nucleotide sequence ID" value="NZ_FNNP01000001.1"/>
</dbReference>
<dbReference type="InterPro" id="IPR043128">
    <property type="entry name" value="Rev_trsase/Diguanyl_cyclase"/>
</dbReference>
<dbReference type="Proteomes" id="UP000183400">
    <property type="component" value="Unassembled WGS sequence"/>
</dbReference>
<dbReference type="PROSITE" id="PS50887">
    <property type="entry name" value="GGDEF"/>
    <property type="match status" value="1"/>
</dbReference>
<dbReference type="NCBIfam" id="TIGR00254">
    <property type="entry name" value="GGDEF"/>
    <property type="match status" value="1"/>
</dbReference>
<keyword evidence="7" id="KW-1185">Reference proteome</keyword>
<dbReference type="AlphaFoldDB" id="A0A1H2V598"/>
<comment type="catalytic activity">
    <reaction evidence="2">
        <text>2 GTP = 3',3'-c-di-GMP + 2 diphosphate</text>
        <dbReference type="Rhea" id="RHEA:24898"/>
        <dbReference type="ChEBI" id="CHEBI:33019"/>
        <dbReference type="ChEBI" id="CHEBI:37565"/>
        <dbReference type="ChEBI" id="CHEBI:58805"/>
        <dbReference type="EC" id="2.7.7.65"/>
    </reaction>
</comment>
<dbReference type="EMBL" id="FNNP01000001">
    <property type="protein sequence ID" value="SDW63493.1"/>
    <property type="molecule type" value="Genomic_DNA"/>
</dbReference>
<dbReference type="Pfam" id="PF00990">
    <property type="entry name" value="GGDEF"/>
    <property type="match status" value="1"/>
</dbReference>
<feature type="region of interest" description="Disordered" evidence="3">
    <location>
        <begin position="577"/>
        <end position="598"/>
    </location>
</feature>